<dbReference type="Proteomes" id="UP000251431">
    <property type="component" value="Unassembled WGS sequence"/>
</dbReference>
<protein>
    <submittedName>
        <fullName evidence="1">Uncharacterized protein</fullName>
    </submittedName>
</protein>
<proteinExistence type="predicted"/>
<sequence>MGKPVDYNLFPGYQNTLDSRLDERKEEFIEELERAKVDGHILEFEKTPEELPQ</sequence>
<reference evidence="1 2" key="1">
    <citation type="submission" date="2018-06" db="EMBL/GenBank/DDBJ databases">
        <authorList>
            <consortium name="Pathogen Informatics"/>
            <person name="Doyle S."/>
        </authorList>
    </citation>
    <scope>NUCLEOTIDE SEQUENCE [LARGE SCALE GENOMIC DNA]</scope>
    <source>
        <strain evidence="1 2">NCTC7582</strain>
    </source>
</reference>
<dbReference type="RefSeq" id="WP_004225101.1">
    <property type="nucleotide sequence ID" value="NZ_CP061203.1"/>
</dbReference>
<evidence type="ECO:0000313" key="1">
    <source>
        <dbReference type="EMBL" id="SPU38613.1"/>
    </source>
</evidence>
<dbReference type="EMBL" id="UAQE01000004">
    <property type="protein sequence ID" value="SPU38613.1"/>
    <property type="molecule type" value="Genomic_DNA"/>
</dbReference>
<evidence type="ECO:0000313" key="2">
    <source>
        <dbReference type="Proteomes" id="UP000251431"/>
    </source>
</evidence>
<dbReference type="AlphaFoldDB" id="A0A2X1A084"/>
<accession>A0A2X1A084</accession>
<dbReference type="GeneID" id="74905699"/>
<gene>
    <name evidence="1" type="ORF">NCTC7582_04576</name>
</gene>
<name>A0A2X1A084_9BACI</name>
<organism evidence="1 2">
    <name type="scientific">Lysinibacillus capsici</name>
    <dbReference type="NCBI Taxonomy" id="2115968"/>
    <lineage>
        <taxon>Bacteria</taxon>
        <taxon>Bacillati</taxon>
        <taxon>Bacillota</taxon>
        <taxon>Bacilli</taxon>
        <taxon>Bacillales</taxon>
        <taxon>Bacillaceae</taxon>
        <taxon>Lysinibacillus</taxon>
    </lineage>
</organism>